<dbReference type="Proteomes" id="UP000655759">
    <property type="component" value="Unassembled WGS sequence"/>
</dbReference>
<dbReference type="EMBL" id="CAJNAQ010000005">
    <property type="protein sequence ID" value="CAE6494269.1"/>
    <property type="molecule type" value="Genomic_DNA"/>
</dbReference>
<reference evidence="1" key="1">
    <citation type="submission" date="2021-02" db="EMBL/GenBank/DDBJ databases">
        <authorList>
            <person name="Han P."/>
        </authorList>
    </citation>
    <scope>NUCLEOTIDE SEQUENCE</scope>
    <source>
        <strain evidence="1">Candidatus Nitrosotenuis uzonensis 5A</strain>
    </source>
</reference>
<gene>
    <name evidence="1" type="ORF">NUZ5A_50264</name>
</gene>
<dbReference type="AlphaFoldDB" id="A0A812F025"/>
<proteinExistence type="predicted"/>
<comment type="caution">
    <text evidence="1">The sequence shown here is derived from an EMBL/GenBank/DDBJ whole genome shotgun (WGS) entry which is preliminary data.</text>
</comment>
<sequence>MSPEDKKINDELIEKYSKLLDDLAHDD</sequence>
<accession>A0A812F025</accession>
<organism evidence="1 2">
    <name type="scientific">Candidatus Nitrosotenuis uzonensis</name>
    <dbReference type="NCBI Taxonomy" id="1407055"/>
    <lineage>
        <taxon>Archaea</taxon>
        <taxon>Nitrososphaerota</taxon>
        <taxon>Candidatus Nitrosotenuis</taxon>
    </lineage>
</organism>
<evidence type="ECO:0000313" key="1">
    <source>
        <dbReference type="EMBL" id="CAE6494269.1"/>
    </source>
</evidence>
<name>A0A812F025_9ARCH</name>
<protein>
    <submittedName>
        <fullName evidence="1">Uncharacterized protein</fullName>
    </submittedName>
</protein>
<evidence type="ECO:0000313" key="2">
    <source>
        <dbReference type="Proteomes" id="UP000655759"/>
    </source>
</evidence>